<dbReference type="InterPro" id="IPR036907">
    <property type="entry name" value="5'-Nucleotdase_C_sf"/>
</dbReference>
<evidence type="ECO:0000256" key="6">
    <source>
        <dbReference type="SAM" id="SignalP"/>
    </source>
</evidence>
<gene>
    <name evidence="9" type="ORF">AB1Y20_018094</name>
</gene>
<feature type="region of interest" description="Disordered" evidence="5">
    <location>
        <begin position="1714"/>
        <end position="1736"/>
    </location>
</feature>
<evidence type="ECO:0000256" key="1">
    <source>
        <dbReference type="ARBA" id="ARBA00004370"/>
    </source>
</evidence>
<dbReference type="SUPFAM" id="SSF53822">
    <property type="entry name" value="Periplasmic binding protein-like I"/>
    <property type="match status" value="1"/>
</dbReference>
<dbReference type="GO" id="GO:0016020">
    <property type="term" value="C:membrane"/>
    <property type="evidence" value="ECO:0007669"/>
    <property type="project" value="UniProtKB-SubCell"/>
</dbReference>
<dbReference type="PANTHER" id="PTHR42254:SF1">
    <property type="entry name" value="CALCINEURIN-LIKE PHOSPHOESTERASE DOMAIN-CONTAINING PROTEIN"/>
    <property type="match status" value="1"/>
</dbReference>
<dbReference type="GO" id="GO:0016787">
    <property type="term" value="F:hydrolase activity"/>
    <property type="evidence" value="ECO:0007669"/>
    <property type="project" value="InterPro"/>
</dbReference>
<keyword evidence="3" id="KW-1133">Transmembrane helix</keyword>
<keyword evidence="4" id="KW-0472">Membrane</keyword>
<dbReference type="Pfam" id="PF02872">
    <property type="entry name" value="5_nucleotid_C"/>
    <property type="match status" value="1"/>
</dbReference>
<sequence>MSSSSRRCPRPVLATALLQITVVLATETFNVRLLHTYETRGAAFPVNERNVECSRDVYLQQPCQCFGGASRRRTVIDRLRAVPDAVLIDTGAFYFGGGTFFTQFNGKGSIEFLANLSYDAWSLNFRDFIPWQNNHSWFTSLLDYARRFNPLLPPAVVTNLDLENDVLEGDYIVPYSIVPLQGGRRLAYLSLNNPEFLDARSRNLISRHSPFRDAILRALALLRRMPEGAPDVTVCTVWVPRPSAAETAAAGGDESAAVRHFVTQLVRESVGVDIFLVVVEDHTHLLDIPLQNVVGDFVFVQHLHNFVDTHGKVVNVLNATFDSNGLLLHAHNYTVPVNCTVPPHGPTEARMLELKATVDVQLAQTSGYLAAEAQGVLVSAGNCTTELPFDTTTATLQPPSPGPWSACGCVVAECTAGNLVADAGQWVTDADVFIFNSGTIRNSIPAGDVAGTQVVSMLPFLDGVTVYEAVSGSVIRQALLHGLSRIHTSFDGRFLQVSSSLRFDWHFDLQPRAELGSVYIRRANSTSFALLDDQATYKLGANSFLSNGGDGFYMLAESQASELGITQYSAVIQYLQKTSITAPLPLSIDGRIRQTPSALLIQIGVLCESTPLSLVGREQCDHAHHAVDLINDKEDGIFDDLLHGAIMQSIEASVSCDNLTSVFEGFASLRQRAPSLSVVLGPECLQGIHLLTTSRFENSFNTTYEERALVIAAGLQDAYLFSARAPNLIRMATPLQSFIRGLVELTDVYDWTRVGILCDDSAWANSSAQLFIDNFKALGGEVVNFGDTSFSASKVLTGELSEQSLLERLRKHDARIIVVWTTPAIMRRLLSVKYHTGLLHGPNYAWISGAAPDYAMVYFPNGTIDGSAVKGVEGMLALEEGADRDSKLYLDYAASYARRASPAGCANGSPDYCDAEANSILGPPLRALLYADSVILFAKAVASRYRELSWPWYTLMNTLLGLTPSQAISSASFTLDQHGDRVNQLKLINFQIAVVDDDVYVTFSQVGTYSVASGVAITGQVRFTDGVITVPLAAPPDGENDGEDSTLRYVLIGIGSAIVIALLFVGLIVHKRSPGGFRGTVHLFSHDDGSGSLKVTFVTDIEGNWEYFQRFVERSEALRFPSGSPVFNEDGAADLVLAEGWRLVHGGDACDKGGVVGGSIRVTRTLCHLKRKYPDRVILILGNRDINKVRLTSELAVSSKYYDRKLVEGPAWPAPWIPPAKRVSPELFLRRKIAQELECEPSDVTEEAVDEADTLSNRIRWMYKETMGADGEFERQWHELALLRQLEKDAISEEQVAQAIIRSVCPGGCMRELLELGQLGYVHKDILFVHGGLVGGPWPGSNEGVDCFGYVPGMAERIADARAWIQALNDWKRLQIAEWVRQPLWREPAEPGGVPTRAGSAIVDYVCPGCEPSVVMGRQLDRKGMPKPLPAELVAKLNKNGVHKLAVGHTPHGNAPTLLKSDGLLMIMADTSYSDMSAGDNRGYAVSEVQFLEDGRVSVHGSLHDQRQLNFSLPSSSSALVGCSLPALPLPRVRGATYVPGFSPEMLREAVLEALGGKEYFVKAWLEKEQIYLLCNVDGFVVSYVELGACEVEELFKDYGLTTKHEAKISGGPGTPVGARAVRSPTWEQKENGRACRFKIAKITSSRPPKTSDEPVKRHRASVSEKAVQITSLGDADILGLPTDSVSYAQRSLEQQSGFLEFSYGKAMCRQIGKLAPSNKSSRTKTSQASRDDEDYSAKFGASLNSVSAV</sequence>
<dbReference type="PANTHER" id="PTHR42254">
    <property type="entry name" value="METALLOPHOS DOMAIN-CONTAINING PROTEIN"/>
    <property type="match status" value="1"/>
</dbReference>
<accession>A0AB34JMI8</accession>
<comment type="subcellular location">
    <subcellularLocation>
        <location evidence="1">Membrane</location>
    </subcellularLocation>
</comment>
<keyword evidence="6" id="KW-0732">Signal</keyword>
<dbReference type="SUPFAM" id="SSF55816">
    <property type="entry name" value="5'-nucleotidase (syn. UDP-sugar hydrolase), C-terminal domain"/>
    <property type="match status" value="1"/>
</dbReference>
<dbReference type="InterPro" id="IPR028082">
    <property type="entry name" value="Peripla_BP_I"/>
</dbReference>
<evidence type="ECO:0000259" key="7">
    <source>
        <dbReference type="Pfam" id="PF01094"/>
    </source>
</evidence>
<dbReference type="InterPro" id="IPR008334">
    <property type="entry name" value="5'-Nucleotdase_C"/>
</dbReference>
<evidence type="ECO:0000313" key="10">
    <source>
        <dbReference type="Proteomes" id="UP001515480"/>
    </source>
</evidence>
<name>A0AB34JMI8_PRYPA</name>
<organism evidence="9 10">
    <name type="scientific">Prymnesium parvum</name>
    <name type="common">Toxic golden alga</name>
    <dbReference type="NCBI Taxonomy" id="97485"/>
    <lineage>
        <taxon>Eukaryota</taxon>
        <taxon>Haptista</taxon>
        <taxon>Haptophyta</taxon>
        <taxon>Prymnesiophyceae</taxon>
        <taxon>Prymnesiales</taxon>
        <taxon>Prymnesiaceae</taxon>
        <taxon>Prymnesium</taxon>
    </lineage>
</organism>
<evidence type="ECO:0000256" key="2">
    <source>
        <dbReference type="ARBA" id="ARBA00022692"/>
    </source>
</evidence>
<reference evidence="9 10" key="1">
    <citation type="journal article" date="2024" name="Science">
        <title>Giant polyketide synthase enzymes in the biosynthesis of giant marine polyether toxins.</title>
        <authorList>
            <person name="Fallon T.R."/>
            <person name="Shende V.V."/>
            <person name="Wierzbicki I.H."/>
            <person name="Pendleton A.L."/>
            <person name="Watervoot N.F."/>
            <person name="Auber R.P."/>
            <person name="Gonzalez D.J."/>
            <person name="Wisecaver J.H."/>
            <person name="Moore B.S."/>
        </authorList>
    </citation>
    <scope>NUCLEOTIDE SEQUENCE [LARGE SCALE GENOMIC DNA]</scope>
    <source>
        <strain evidence="9 10">12B1</strain>
    </source>
</reference>
<evidence type="ECO:0000256" key="4">
    <source>
        <dbReference type="ARBA" id="ARBA00023136"/>
    </source>
</evidence>
<dbReference type="InterPro" id="IPR029052">
    <property type="entry name" value="Metallo-depent_PP-like"/>
</dbReference>
<keyword evidence="10" id="KW-1185">Reference proteome</keyword>
<dbReference type="EMBL" id="JBGBPQ010000006">
    <property type="protein sequence ID" value="KAL1523139.1"/>
    <property type="molecule type" value="Genomic_DNA"/>
</dbReference>
<feature type="compositionally biased region" description="Polar residues" evidence="5">
    <location>
        <begin position="1718"/>
        <end position="1729"/>
    </location>
</feature>
<evidence type="ECO:0000313" key="9">
    <source>
        <dbReference type="EMBL" id="KAL1523139.1"/>
    </source>
</evidence>
<dbReference type="Pfam" id="PF01094">
    <property type="entry name" value="ANF_receptor"/>
    <property type="match status" value="1"/>
</dbReference>
<dbReference type="SUPFAM" id="SSF56300">
    <property type="entry name" value="Metallo-dependent phosphatases"/>
    <property type="match status" value="2"/>
</dbReference>
<dbReference type="Gene3D" id="3.60.21.10">
    <property type="match status" value="2"/>
</dbReference>
<proteinExistence type="predicted"/>
<comment type="caution">
    <text evidence="9">The sequence shown here is derived from an EMBL/GenBank/DDBJ whole genome shotgun (WGS) entry which is preliminary data.</text>
</comment>
<evidence type="ECO:0000256" key="5">
    <source>
        <dbReference type="SAM" id="MobiDB-lite"/>
    </source>
</evidence>
<dbReference type="Gene3D" id="3.40.50.2300">
    <property type="match status" value="1"/>
</dbReference>
<evidence type="ECO:0000259" key="8">
    <source>
        <dbReference type="Pfam" id="PF02872"/>
    </source>
</evidence>
<dbReference type="GO" id="GO:0009166">
    <property type="term" value="P:nucleotide catabolic process"/>
    <property type="evidence" value="ECO:0007669"/>
    <property type="project" value="InterPro"/>
</dbReference>
<dbReference type="InterPro" id="IPR001828">
    <property type="entry name" value="ANF_lig-bd_rcpt"/>
</dbReference>
<dbReference type="Gene3D" id="3.90.780.10">
    <property type="entry name" value="5'-Nucleotidase, C-terminal domain"/>
    <property type="match status" value="1"/>
</dbReference>
<keyword evidence="2" id="KW-0812">Transmembrane</keyword>
<feature type="signal peptide" evidence="6">
    <location>
        <begin position="1"/>
        <end position="25"/>
    </location>
</feature>
<dbReference type="Proteomes" id="UP001515480">
    <property type="component" value="Unassembled WGS sequence"/>
</dbReference>
<evidence type="ECO:0000256" key="3">
    <source>
        <dbReference type="ARBA" id="ARBA00022989"/>
    </source>
</evidence>
<feature type="domain" description="5'-Nucleotidase C-terminal" evidence="8">
    <location>
        <begin position="406"/>
        <end position="557"/>
    </location>
</feature>
<feature type="chain" id="PRO_5044230355" evidence="6">
    <location>
        <begin position="26"/>
        <end position="1750"/>
    </location>
</feature>
<feature type="domain" description="Receptor ligand binding region" evidence="7">
    <location>
        <begin position="722"/>
        <end position="859"/>
    </location>
</feature>
<protein>
    <submittedName>
        <fullName evidence="9">Uncharacterized protein</fullName>
    </submittedName>
</protein>